<dbReference type="InterPro" id="IPR011713">
    <property type="entry name" value="Leu-rich_rpt_3"/>
</dbReference>
<feature type="domain" description="TIR" evidence="8">
    <location>
        <begin position="8"/>
        <end position="183"/>
    </location>
</feature>
<organism evidence="9">
    <name type="scientific">Brassica napus</name>
    <name type="common">Rape</name>
    <dbReference type="NCBI Taxonomy" id="3708"/>
    <lineage>
        <taxon>Eukaryota</taxon>
        <taxon>Viridiplantae</taxon>
        <taxon>Streptophyta</taxon>
        <taxon>Embryophyta</taxon>
        <taxon>Tracheophyta</taxon>
        <taxon>Spermatophyta</taxon>
        <taxon>Magnoliopsida</taxon>
        <taxon>eudicotyledons</taxon>
        <taxon>Gunneridae</taxon>
        <taxon>Pentapetalae</taxon>
        <taxon>rosids</taxon>
        <taxon>malvids</taxon>
        <taxon>Brassicales</taxon>
        <taxon>Brassicaceae</taxon>
        <taxon>Brassiceae</taxon>
        <taxon>Brassica</taxon>
    </lineage>
</organism>
<dbReference type="PRINTS" id="PR00364">
    <property type="entry name" value="DISEASERSIST"/>
</dbReference>
<dbReference type="EMBL" id="HG994370">
    <property type="protein sequence ID" value="CAF2064485.1"/>
    <property type="molecule type" value="Genomic_DNA"/>
</dbReference>
<keyword evidence="5" id="KW-0611">Plant defense</keyword>
<dbReference type="SUPFAM" id="SSF52540">
    <property type="entry name" value="P-loop containing nucleoside triphosphate hydrolases"/>
    <property type="match status" value="1"/>
</dbReference>
<dbReference type="Gene3D" id="3.40.50.10140">
    <property type="entry name" value="Toll/interleukin-1 receptor homology (TIR) domain"/>
    <property type="match status" value="1"/>
</dbReference>
<sequence length="1165" mass="132042">MELPRPVRQYDVFLSFRGEDTRKGIVSHLHGAFRRKGIEKIFKDDKTLEIGDSISEEIKEAIHNSKFAVVVISKNYVSSTWCLEELRMIMELHNENLLTAVPVFYNVVPSDVRHQKGTFSLERYGCSRIMLLFSSKKRTMAAKVQKWREALTAVADASGKDLSKCEDEATMVADIVGKISDQLFSMEPLDLSHIVGMNVHMEQLSPLLSVESEKEVRVIGIWGMGGIGKTTIAKYLYEEYSRQFDSSCFIENVRILAQNGLPYLQEKLISILQGQKQETSFWCVEKGYNSVKSNLKGKVFVVLDDVDNLDQLQAVAKTIDWFGAGSRIIITTRDFGLLYSFGVRLLYHVSFLDSNDAIQVFKQAAFERGQAPSEVYEQFSIRASRLAQGLPSALDAFGTYLRRITWIEGWEDALRILETIPHQSIIDIVDTSYKGLDDKEKSAFLHVACLFNRDSLQRVNDLLVDGALRTNALEAKSLIEISPADGCITMHLLIEQAARNIVLRESGFLPWRQRILWETDPIISVLQNNTGTTTTEGVSLNMCKMLHTSSIKGNVLKDINSLTFFKAFTDLNDIESKLKFIPGTDMLPSKLRLLHWDAYPMKSLPPGYSPHCLVEIILRHSKLERLWDGTLELGQLRILDVTGSKNLTKTPDLSRATRLKELIMKGCTGLEQPPESIGGLSCLRKLDLSHCNGLRNLVIYISEKSVLPESGLRRRRQVIMKLPGAVKKRTSLSNLSIEGKIQIKWWHLRGNAEHLSLISEQHIPEESMVMMPKERFPFISSFYDFKSLSIKRFSYIEDGASFECISFSGFPCLAELKLINLNIQKIPEDICRLRSLEKLDLSGNDFTNLPSSMKNLSKLKYISLSNCSTLEALPELTEVQTLKLSNCSNLTSLVELSQDVGSYSLQELELDNCKNVQSFSNQLSHFTKLTYLNLSGNDFEAIPASIRELPSLVTLSLNNCKKLKSVEELPQSLKHLYAHGCCSLVTVSPNHSIKHLDLSHCFSLQQDEQLISRFLNGDNVLRFLCLPGTKMPRYFDNQSHGIRTKISQPQTRLTPMFVGFAACIMVSCERSFYLQFPTFSYDWKRDDDNDVIRINLKPNLYLSREIEEGGSDTRHHMVIIHVPCSINADKMEELRLESHLQLREEQFQFPPGEISACGTRIVAEE</sequence>
<dbReference type="InterPro" id="IPR025875">
    <property type="entry name" value="Leu-rich_rpt_4"/>
</dbReference>
<dbReference type="AlphaFoldDB" id="A0A816QR20"/>
<reference evidence="9" key="1">
    <citation type="submission" date="2021-01" db="EMBL/GenBank/DDBJ databases">
        <authorList>
            <consortium name="Genoscope - CEA"/>
            <person name="William W."/>
        </authorList>
    </citation>
    <scope>NUCLEOTIDE SEQUENCE</scope>
</reference>
<proteinExistence type="predicted"/>
<dbReference type="InterPro" id="IPR000157">
    <property type="entry name" value="TIR_dom"/>
</dbReference>
<comment type="catalytic activity">
    <reaction evidence="7">
        <text>NAD(+) + H2O = ADP-D-ribose + nicotinamide + H(+)</text>
        <dbReference type="Rhea" id="RHEA:16301"/>
        <dbReference type="ChEBI" id="CHEBI:15377"/>
        <dbReference type="ChEBI" id="CHEBI:15378"/>
        <dbReference type="ChEBI" id="CHEBI:17154"/>
        <dbReference type="ChEBI" id="CHEBI:57540"/>
        <dbReference type="ChEBI" id="CHEBI:57967"/>
        <dbReference type="EC" id="3.2.2.6"/>
    </reaction>
    <physiologicalReaction direction="left-to-right" evidence="7">
        <dbReference type="Rhea" id="RHEA:16302"/>
    </physiologicalReaction>
</comment>
<evidence type="ECO:0000256" key="3">
    <source>
        <dbReference type="ARBA" id="ARBA00022737"/>
    </source>
</evidence>
<dbReference type="GO" id="GO:0061809">
    <property type="term" value="F:NAD+ nucleosidase activity, cyclic ADP-ribose generating"/>
    <property type="evidence" value="ECO:0007669"/>
    <property type="project" value="UniProtKB-EC"/>
</dbReference>
<dbReference type="PANTHER" id="PTHR11017">
    <property type="entry name" value="LEUCINE-RICH REPEAT-CONTAINING PROTEIN"/>
    <property type="match status" value="1"/>
</dbReference>
<dbReference type="InterPro" id="IPR058192">
    <property type="entry name" value="WHD_ROQ1-like"/>
</dbReference>
<dbReference type="GO" id="GO:0007165">
    <property type="term" value="P:signal transduction"/>
    <property type="evidence" value="ECO:0007669"/>
    <property type="project" value="InterPro"/>
</dbReference>
<gene>
    <name evidence="9" type="ORF">DARMORV10_C06P47150.1</name>
</gene>
<dbReference type="Pfam" id="PF20160">
    <property type="entry name" value="C-JID"/>
    <property type="match status" value="1"/>
</dbReference>
<dbReference type="InterPro" id="IPR044974">
    <property type="entry name" value="Disease_R_plants"/>
</dbReference>
<keyword evidence="2" id="KW-0433">Leucine-rich repeat</keyword>
<dbReference type="Pfam" id="PF00560">
    <property type="entry name" value="LRR_1"/>
    <property type="match status" value="1"/>
</dbReference>
<evidence type="ECO:0000259" key="8">
    <source>
        <dbReference type="PROSITE" id="PS50104"/>
    </source>
</evidence>
<dbReference type="InterPro" id="IPR036390">
    <property type="entry name" value="WH_DNA-bd_sf"/>
</dbReference>
<dbReference type="Proteomes" id="UP001295469">
    <property type="component" value="Chromosome C06"/>
</dbReference>
<keyword evidence="6" id="KW-0520">NAD</keyword>
<evidence type="ECO:0000256" key="1">
    <source>
        <dbReference type="ARBA" id="ARBA00011982"/>
    </source>
</evidence>
<dbReference type="SUPFAM" id="SSF46785">
    <property type="entry name" value="Winged helix' DNA-binding domain"/>
    <property type="match status" value="1"/>
</dbReference>
<dbReference type="Pfam" id="PF01582">
    <property type="entry name" value="TIR"/>
    <property type="match status" value="1"/>
</dbReference>
<evidence type="ECO:0000256" key="4">
    <source>
        <dbReference type="ARBA" id="ARBA00022801"/>
    </source>
</evidence>
<dbReference type="FunFam" id="3.40.50.10140:FF:000007">
    <property type="entry name" value="Disease resistance protein (TIR-NBS-LRR class)"/>
    <property type="match status" value="1"/>
</dbReference>
<dbReference type="Gene3D" id="1.10.8.430">
    <property type="entry name" value="Helical domain of apoptotic protease-activating factors"/>
    <property type="match status" value="1"/>
</dbReference>
<dbReference type="InterPro" id="IPR042197">
    <property type="entry name" value="Apaf_helical"/>
</dbReference>
<evidence type="ECO:0000256" key="6">
    <source>
        <dbReference type="ARBA" id="ARBA00023027"/>
    </source>
</evidence>
<dbReference type="InterPro" id="IPR035897">
    <property type="entry name" value="Toll_tir_struct_dom_sf"/>
</dbReference>
<dbReference type="Pfam" id="PF07725">
    <property type="entry name" value="LRR_3"/>
    <property type="match status" value="1"/>
</dbReference>
<dbReference type="GO" id="GO:0006952">
    <property type="term" value="P:defense response"/>
    <property type="evidence" value="ECO:0007669"/>
    <property type="project" value="UniProtKB-KW"/>
</dbReference>
<dbReference type="PANTHER" id="PTHR11017:SF511">
    <property type="entry name" value="ADP-RIBOSYL CYCLASE_CYCLIC ADP-RIBOSE HYDROLASE"/>
    <property type="match status" value="1"/>
</dbReference>
<dbReference type="InterPro" id="IPR027417">
    <property type="entry name" value="P-loop_NTPase"/>
</dbReference>
<dbReference type="Pfam" id="PF12799">
    <property type="entry name" value="LRR_4"/>
    <property type="match status" value="1"/>
</dbReference>
<dbReference type="InterPro" id="IPR032675">
    <property type="entry name" value="LRR_dom_sf"/>
</dbReference>
<dbReference type="PROSITE" id="PS51450">
    <property type="entry name" value="LRR"/>
    <property type="match status" value="1"/>
</dbReference>
<dbReference type="SUPFAM" id="SSF52058">
    <property type="entry name" value="L domain-like"/>
    <property type="match status" value="1"/>
</dbReference>
<dbReference type="InterPro" id="IPR003591">
    <property type="entry name" value="Leu-rich_rpt_typical-subtyp"/>
</dbReference>
<evidence type="ECO:0000313" key="9">
    <source>
        <dbReference type="EMBL" id="CAF2064485.1"/>
    </source>
</evidence>
<dbReference type="Pfam" id="PF23282">
    <property type="entry name" value="WHD_ROQ1"/>
    <property type="match status" value="1"/>
</dbReference>
<accession>A0A816QR20</accession>
<dbReference type="PROSITE" id="PS50104">
    <property type="entry name" value="TIR"/>
    <property type="match status" value="1"/>
</dbReference>
<dbReference type="InterPro" id="IPR001611">
    <property type="entry name" value="Leu-rich_rpt"/>
</dbReference>
<protein>
    <recommendedName>
        <fullName evidence="1">ADP-ribosyl cyclase/cyclic ADP-ribose hydrolase</fullName>
        <ecNumber evidence="1">3.2.2.6</ecNumber>
    </recommendedName>
</protein>
<dbReference type="Gene3D" id="3.40.50.300">
    <property type="entry name" value="P-loop containing nucleotide triphosphate hydrolases"/>
    <property type="match status" value="1"/>
</dbReference>
<dbReference type="SMART" id="SM00255">
    <property type="entry name" value="TIR"/>
    <property type="match status" value="1"/>
</dbReference>
<evidence type="ECO:0000256" key="2">
    <source>
        <dbReference type="ARBA" id="ARBA00022614"/>
    </source>
</evidence>
<name>A0A816QR20_BRANA</name>
<evidence type="ECO:0000256" key="5">
    <source>
        <dbReference type="ARBA" id="ARBA00022821"/>
    </source>
</evidence>
<dbReference type="SUPFAM" id="SSF52200">
    <property type="entry name" value="Toll/Interleukin receptor TIR domain"/>
    <property type="match status" value="1"/>
</dbReference>
<evidence type="ECO:0000256" key="7">
    <source>
        <dbReference type="ARBA" id="ARBA00047304"/>
    </source>
</evidence>
<dbReference type="GO" id="GO:0043531">
    <property type="term" value="F:ADP binding"/>
    <property type="evidence" value="ECO:0007669"/>
    <property type="project" value="InterPro"/>
</dbReference>
<dbReference type="InterPro" id="IPR045344">
    <property type="entry name" value="C-JID"/>
</dbReference>
<dbReference type="InterPro" id="IPR002182">
    <property type="entry name" value="NB-ARC"/>
</dbReference>
<keyword evidence="3" id="KW-0677">Repeat</keyword>
<dbReference type="SMART" id="SM00369">
    <property type="entry name" value="LRR_TYP"/>
    <property type="match status" value="2"/>
</dbReference>
<dbReference type="EC" id="3.2.2.6" evidence="1"/>
<keyword evidence="4" id="KW-0378">Hydrolase</keyword>
<dbReference type="Pfam" id="PF00931">
    <property type="entry name" value="NB-ARC"/>
    <property type="match status" value="1"/>
</dbReference>
<dbReference type="Gene3D" id="3.80.10.10">
    <property type="entry name" value="Ribonuclease Inhibitor"/>
    <property type="match status" value="3"/>
</dbReference>